<protein>
    <recommendedName>
        <fullName evidence="1">Peptidase M61 catalytic domain-containing protein</fullName>
    </recommendedName>
</protein>
<dbReference type="InterPro" id="IPR007963">
    <property type="entry name" value="Peptidase_M61_catalytic"/>
</dbReference>
<evidence type="ECO:0000259" key="1">
    <source>
        <dbReference type="Pfam" id="PF05299"/>
    </source>
</evidence>
<dbReference type="EMBL" id="CP096040">
    <property type="protein sequence ID" value="USQ95255.1"/>
    <property type="molecule type" value="Genomic_DNA"/>
</dbReference>
<dbReference type="SUPFAM" id="SSF55486">
    <property type="entry name" value="Metalloproteases ('zincins'), catalytic domain"/>
    <property type="match status" value="1"/>
</dbReference>
<dbReference type="InterPro" id="IPR027268">
    <property type="entry name" value="Peptidase_M4/M1_CTD_sf"/>
</dbReference>
<accession>A0ABY4ZRE5</accession>
<dbReference type="Pfam" id="PF05299">
    <property type="entry name" value="Peptidase_M61"/>
    <property type="match status" value="1"/>
</dbReference>
<proteinExistence type="predicted"/>
<name>A0ABY4ZRE5_9CAUL</name>
<dbReference type="Proteomes" id="UP001057520">
    <property type="component" value="Chromosome"/>
</dbReference>
<organism evidence="2 3">
    <name type="scientific">Caulobacter segnis</name>
    <dbReference type="NCBI Taxonomy" id="88688"/>
    <lineage>
        <taxon>Bacteria</taxon>
        <taxon>Pseudomonadati</taxon>
        <taxon>Pseudomonadota</taxon>
        <taxon>Alphaproteobacteria</taxon>
        <taxon>Caulobacterales</taxon>
        <taxon>Caulobacteraceae</taxon>
        <taxon>Caulobacter</taxon>
    </lineage>
</organism>
<sequence>MTALVAAGCLALPRIGATAPNQTPVDYSLAPVLDADGRFTALSVTITFRASTTGATQFELPSGYGGGSGEGWRNVRDLRIDGATSIDAPDPGHRVIHAKSGARLTAAYTVVPGFNHDPLIDEARLYRPIIRPGWFHVGGASLFARPYADADENNTPARFDWLGQTDLTFASDLETIDGKEHQGTRQGTLHDVQTSIVIGGKDVQIARSGPVRFAIVGAFSFRPQQATELAERILSSQRAFWGDPSAPFLVTMSPLVAPSAFSKTVQGNGRSAGFTTQVTPNTTLEDLAVLFAHENFHTWNPGQLGGQGPQGSLGLWFSEGFTDFYARRLLLRSGVISPQRFVDLWNDALIGYAMSPVRNMPNAQSAERFWKDPYAQRLPYQRGALLAALWDARLRAQSHDKIMLDDLIRAQREAAAESPEVPAFRLFPQVAAKFGLDVSNDLARYLDEGQSIDLPYDAIGSCFRLVQREQAVYDRGWDQQATSAAGGVITGLREDSPAWRAGVRNGMRVLARSFDHSNDSTVDFTIRVSSADGSERDFHFKPEGKDRLTTQRMELRPVDGDCASH</sequence>
<reference evidence="2 3" key="1">
    <citation type="submission" date="2022-04" db="EMBL/GenBank/DDBJ databases">
        <title>Genome sequence of soybean root-associated Caulobacter segnis RL271.</title>
        <authorList>
            <person name="Longley R."/>
            <person name="Bonito G."/>
            <person name="Trigodet F."/>
            <person name="Crosson S."/>
            <person name="Fiebig A."/>
        </authorList>
    </citation>
    <scope>NUCLEOTIDE SEQUENCE [LARGE SCALE GENOMIC DNA]</scope>
    <source>
        <strain evidence="2 3">RL271</strain>
    </source>
</reference>
<gene>
    <name evidence="2" type="ORF">MZV50_22330</name>
</gene>
<evidence type="ECO:0000313" key="2">
    <source>
        <dbReference type="EMBL" id="USQ95255.1"/>
    </source>
</evidence>
<dbReference type="Gene3D" id="1.10.390.10">
    <property type="entry name" value="Neutral Protease Domain 2"/>
    <property type="match status" value="1"/>
</dbReference>
<evidence type="ECO:0000313" key="3">
    <source>
        <dbReference type="Proteomes" id="UP001057520"/>
    </source>
</evidence>
<feature type="domain" description="Peptidase M61 catalytic" evidence="1">
    <location>
        <begin position="289"/>
        <end position="376"/>
    </location>
</feature>
<keyword evidence="3" id="KW-1185">Reference proteome</keyword>